<evidence type="ECO:0000313" key="3">
    <source>
        <dbReference type="Proteomes" id="UP000198582"/>
    </source>
</evidence>
<feature type="region of interest" description="Disordered" evidence="1">
    <location>
        <begin position="1"/>
        <end position="28"/>
    </location>
</feature>
<proteinExistence type="predicted"/>
<gene>
    <name evidence="2" type="ORF">SAMN04489732_111244</name>
</gene>
<feature type="compositionally biased region" description="Pro residues" evidence="1">
    <location>
        <begin position="1"/>
        <end position="23"/>
    </location>
</feature>
<reference evidence="2 3" key="1">
    <citation type="submission" date="2016-10" db="EMBL/GenBank/DDBJ databases">
        <authorList>
            <person name="de Groot N.N."/>
        </authorList>
    </citation>
    <scope>NUCLEOTIDE SEQUENCE [LARGE SCALE GENOMIC DNA]</scope>
    <source>
        <strain evidence="2 3">DSM 44993</strain>
    </source>
</reference>
<dbReference type="InterPro" id="IPR024520">
    <property type="entry name" value="DUF3558"/>
</dbReference>
<keyword evidence="3" id="KW-1185">Reference proteome</keyword>
<evidence type="ECO:0000313" key="2">
    <source>
        <dbReference type="EMBL" id="SEP47907.1"/>
    </source>
</evidence>
<protein>
    <recommendedName>
        <fullName evidence="4">DUF3558 domain-containing protein</fullName>
    </recommendedName>
</protein>
<dbReference type="STRING" id="394193.SAMN04489732_111244"/>
<dbReference type="AlphaFoldDB" id="A0A1H8Y743"/>
<evidence type="ECO:0008006" key="4">
    <source>
        <dbReference type="Google" id="ProtNLM"/>
    </source>
</evidence>
<accession>A0A1H8Y743</accession>
<name>A0A1H8Y743_9PSEU</name>
<dbReference type="Pfam" id="PF12079">
    <property type="entry name" value="DUF3558"/>
    <property type="match status" value="1"/>
</dbReference>
<organism evidence="2 3">
    <name type="scientific">Amycolatopsis saalfeldensis</name>
    <dbReference type="NCBI Taxonomy" id="394193"/>
    <lineage>
        <taxon>Bacteria</taxon>
        <taxon>Bacillati</taxon>
        <taxon>Actinomycetota</taxon>
        <taxon>Actinomycetes</taxon>
        <taxon>Pseudonocardiales</taxon>
        <taxon>Pseudonocardiaceae</taxon>
        <taxon>Amycolatopsis</taxon>
    </lineage>
</organism>
<dbReference type="Proteomes" id="UP000198582">
    <property type="component" value="Unassembled WGS sequence"/>
</dbReference>
<dbReference type="EMBL" id="FOEF01000011">
    <property type="protein sequence ID" value="SEP47907.1"/>
    <property type="molecule type" value="Genomic_DNA"/>
</dbReference>
<evidence type="ECO:0000256" key="1">
    <source>
        <dbReference type="SAM" id="MobiDB-lite"/>
    </source>
</evidence>
<sequence>MPSATPPSSEPGVTPPDPAPPKIANPLPAGVLSGDPCRALTPGQVTNLLGAPANGEAQDTGLAHMCHWANLDRGSSISVQFVYAWPDGLRNVYAKKNKGFFKELDPVQGYPVTAYGPEDERPTGRCGVAVGVADNAAFEADVTISRSKVGQADACDSARRISDAVITTLKGGA</sequence>